<dbReference type="Gene3D" id="3.30.9.10">
    <property type="entry name" value="D-Amino Acid Oxidase, subunit A, domain 2"/>
    <property type="match status" value="1"/>
</dbReference>
<dbReference type="RefSeq" id="WP_189069697.1">
    <property type="nucleotide sequence ID" value="NZ_BMPE01000009.1"/>
</dbReference>
<dbReference type="Pfam" id="PF01266">
    <property type="entry name" value="DAO"/>
    <property type="match status" value="1"/>
</dbReference>
<dbReference type="PANTHER" id="PTHR13847:SF287">
    <property type="entry name" value="FAD-DEPENDENT OXIDOREDUCTASE DOMAIN-CONTAINING PROTEIN 1"/>
    <property type="match status" value="1"/>
</dbReference>
<proteinExistence type="predicted"/>
<dbReference type="SUPFAM" id="SSF54373">
    <property type="entry name" value="FAD-linked reductases, C-terminal domain"/>
    <property type="match status" value="1"/>
</dbReference>
<evidence type="ECO:0000313" key="4">
    <source>
        <dbReference type="Proteomes" id="UP000604341"/>
    </source>
</evidence>
<dbReference type="Gene3D" id="3.50.50.60">
    <property type="entry name" value="FAD/NAD(P)-binding domain"/>
    <property type="match status" value="1"/>
</dbReference>
<dbReference type="PANTHER" id="PTHR13847">
    <property type="entry name" value="SARCOSINE DEHYDROGENASE-RELATED"/>
    <property type="match status" value="1"/>
</dbReference>
<protein>
    <recommendedName>
        <fullName evidence="2">FAD dependent oxidoreductase domain-containing protein</fullName>
    </recommendedName>
</protein>
<feature type="domain" description="FAD dependent oxidoreductase" evidence="2">
    <location>
        <begin position="5"/>
        <end position="341"/>
    </location>
</feature>
<evidence type="ECO:0000313" key="3">
    <source>
        <dbReference type="EMBL" id="GGL08310.1"/>
    </source>
</evidence>
<name>A0ABQ2FMZ0_9DEIO</name>
<organism evidence="3 4">
    <name type="scientific">Deinococcus radiotolerans</name>
    <dbReference type="NCBI Taxonomy" id="1309407"/>
    <lineage>
        <taxon>Bacteria</taxon>
        <taxon>Thermotogati</taxon>
        <taxon>Deinococcota</taxon>
        <taxon>Deinococci</taxon>
        <taxon>Deinococcales</taxon>
        <taxon>Deinococcaceae</taxon>
        <taxon>Deinococcus</taxon>
    </lineage>
</organism>
<dbReference type="EMBL" id="BMPE01000009">
    <property type="protein sequence ID" value="GGL08310.1"/>
    <property type="molecule type" value="Genomic_DNA"/>
</dbReference>
<evidence type="ECO:0000259" key="2">
    <source>
        <dbReference type="Pfam" id="PF01266"/>
    </source>
</evidence>
<dbReference type="InterPro" id="IPR036188">
    <property type="entry name" value="FAD/NAD-bd_sf"/>
</dbReference>
<dbReference type="SUPFAM" id="SSF51905">
    <property type="entry name" value="FAD/NAD(P)-binding domain"/>
    <property type="match status" value="1"/>
</dbReference>
<dbReference type="Proteomes" id="UP000604341">
    <property type="component" value="Unassembled WGS sequence"/>
</dbReference>
<keyword evidence="4" id="KW-1185">Reference proteome</keyword>
<sequence length="368" mass="38394">MTGQAVVVGGGMVGAACTDVLARLGWQVTVVESGAVGGGATAAGMGHLVVMDDSPAQLALTSLSLTLWDALAPQLPAQAEYRRCGTLWIASDETEVRGAQPKQRQYHAAGRDATLLDAAELARLEPALRGGLAGALRVPGDAVVYAPVVARFLIERAGAQVRRDEVTALEDGCVRLHRGGPLRADLTVVAGGAEAARLLPEVPLRPRRGQLVITERTDLPVRHQLVELGYLRSAHGSDEDSVAFNVQPRPTGQLLIGSSRQFGPAGRDIDWALLRRMLGRAAEFLPALADLSALRIWTGLRSATPDHLPVVGFHPDRPGLYLAVGHEGLGITTALGTAALLGADITGGASPLPGVDLGLGRFTGALHA</sequence>
<evidence type="ECO:0000256" key="1">
    <source>
        <dbReference type="ARBA" id="ARBA00023002"/>
    </source>
</evidence>
<keyword evidence="1" id="KW-0560">Oxidoreductase</keyword>
<accession>A0ABQ2FMZ0</accession>
<comment type="caution">
    <text evidence="3">The sequence shown here is derived from an EMBL/GenBank/DDBJ whole genome shotgun (WGS) entry which is preliminary data.</text>
</comment>
<dbReference type="InterPro" id="IPR006076">
    <property type="entry name" value="FAD-dep_OxRdtase"/>
</dbReference>
<gene>
    <name evidence="3" type="ORF">GCM10010844_28870</name>
</gene>
<reference evidence="4" key="1">
    <citation type="journal article" date="2019" name="Int. J. Syst. Evol. Microbiol.">
        <title>The Global Catalogue of Microorganisms (GCM) 10K type strain sequencing project: providing services to taxonomists for standard genome sequencing and annotation.</title>
        <authorList>
            <consortium name="The Broad Institute Genomics Platform"/>
            <consortium name="The Broad Institute Genome Sequencing Center for Infectious Disease"/>
            <person name="Wu L."/>
            <person name="Ma J."/>
        </authorList>
    </citation>
    <scope>NUCLEOTIDE SEQUENCE [LARGE SCALE GENOMIC DNA]</scope>
    <source>
        <strain evidence="4">JCM 19173</strain>
    </source>
</reference>